<reference evidence="1 2" key="1">
    <citation type="journal article" date="2014" name="PLoS ONE">
        <title>Genome Information of Methylobacterium oryzae, a Plant-Probiotic Methylotroph in the Phyllosphere.</title>
        <authorList>
            <person name="Kwak M.J."/>
            <person name="Jeong H."/>
            <person name="Madhaiyan M."/>
            <person name="Lee Y."/>
            <person name="Sa T.M."/>
            <person name="Oh T.K."/>
            <person name="Kim J.F."/>
        </authorList>
    </citation>
    <scope>NUCLEOTIDE SEQUENCE [LARGE SCALE GENOMIC DNA]</scope>
    <source>
        <strain evidence="1 2">CBMB20</strain>
    </source>
</reference>
<keyword evidence="2" id="KW-1185">Reference proteome</keyword>
<name>A0A089NL72_9HYPH</name>
<dbReference type="AlphaFoldDB" id="A0A089NL72"/>
<dbReference type="KEGG" id="mor:MOC_0881"/>
<accession>A0A089NL72</accession>
<evidence type="ECO:0000313" key="1">
    <source>
        <dbReference type="EMBL" id="AIQ88636.1"/>
    </source>
</evidence>
<dbReference type="Proteomes" id="UP000029492">
    <property type="component" value="Chromosome"/>
</dbReference>
<evidence type="ECO:0000313" key="2">
    <source>
        <dbReference type="Proteomes" id="UP000029492"/>
    </source>
</evidence>
<dbReference type="STRING" id="693986.MOC_0881"/>
<organism evidence="1 2">
    <name type="scientific">Methylobacterium oryzae CBMB20</name>
    <dbReference type="NCBI Taxonomy" id="693986"/>
    <lineage>
        <taxon>Bacteria</taxon>
        <taxon>Pseudomonadati</taxon>
        <taxon>Pseudomonadota</taxon>
        <taxon>Alphaproteobacteria</taxon>
        <taxon>Hyphomicrobiales</taxon>
        <taxon>Methylobacteriaceae</taxon>
        <taxon>Methylobacterium</taxon>
    </lineage>
</organism>
<gene>
    <name evidence="1" type="ORF">MOC_0881</name>
</gene>
<dbReference type="EMBL" id="CP003811">
    <property type="protein sequence ID" value="AIQ88636.1"/>
    <property type="molecule type" value="Genomic_DNA"/>
</dbReference>
<protein>
    <submittedName>
        <fullName evidence="1">Protein of unassigned function</fullName>
    </submittedName>
</protein>
<proteinExistence type="predicted"/>
<sequence>MGHWATVMAPVFLSRNSQSSARRTVVGGDGAMARTFLLPAGA</sequence>
<dbReference type="HOGENOM" id="CLU_3253957_0_0_5"/>